<evidence type="ECO:0000313" key="3">
    <source>
        <dbReference type="Proteomes" id="UP000256780"/>
    </source>
</evidence>
<name>A0A375CJT6_9BURK</name>
<feature type="domain" description="Integrase catalytic" evidence="1">
    <location>
        <begin position="116"/>
        <end position="279"/>
    </location>
</feature>
<evidence type="ECO:0000259" key="1">
    <source>
        <dbReference type="PROSITE" id="PS50994"/>
    </source>
</evidence>
<dbReference type="NCBIfam" id="NF033516">
    <property type="entry name" value="transpos_IS3"/>
    <property type="match status" value="1"/>
</dbReference>
<accession>A0A375CJT6</accession>
<gene>
    <name evidence="2" type="primary">insF</name>
    <name evidence="2" type="ORF">CBM2587_U20001</name>
</gene>
<reference evidence="3" key="1">
    <citation type="submission" date="2018-01" db="EMBL/GenBank/DDBJ databases">
        <authorList>
            <person name="Gaut B.S."/>
            <person name="Morton B.R."/>
            <person name="Clegg M.T."/>
            <person name="Duvall M.R."/>
        </authorList>
    </citation>
    <scope>NUCLEOTIDE SEQUENCE [LARGE SCALE GENOMIC DNA]</scope>
</reference>
<dbReference type="GO" id="GO:0015074">
    <property type="term" value="P:DNA integration"/>
    <property type="evidence" value="ECO:0007669"/>
    <property type="project" value="InterPro"/>
</dbReference>
<dbReference type="Gene3D" id="3.30.420.10">
    <property type="entry name" value="Ribonuclease H-like superfamily/Ribonuclease H"/>
    <property type="match status" value="1"/>
</dbReference>
<dbReference type="Pfam" id="PF00665">
    <property type="entry name" value="rve"/>
    <property type="match status" value="1"/>
</dbReference>
<dbReference type="GO" id="GO:0003676">
    <property type="term" value="F:nucleic acid binding"/>
    <property type="evidence" value="ECO:0007669"/>
    <property type="project" value="InterPro"/>
</dbReference>
<sequence length="283" mass="32899">MHAHQHEFRITTMCRVLKVERSGYYAWLAKPRSARSIEDARLLKLIEEAYLASGGVYGSRNIHRDLIEAGERVGKHRVARLMRENGLRSVRSPQRRRYKTGKPSVVAPNRLQRQFTVPEPDHAWVTDITYLRTAEGWLYLAVVLDLYSRAVIGWSMKPTLARELALDALLMAIWRRRPTRTVTIHSDQGVQYGSDDWQRFCREHGLEVSMSRRGNCWDNSVAESFFSSLKKERIRGKVYPSRNDARSDVFDYIEVFYNRQRRHGHNGGLSPMAFEEAHPTRSL</sequence>
<comment type="caution">
    <text evidence="2">The sequence shown here is derived from an EMBL/GenBank/DDBJ whole genome shotgun (WGS) entry which is preliminary data.</text>
</comment>
<evidence type="ECO:0000313" key="2">
    <source>
        <dbReference type="EMBL" id="SOY74049.1"/>
    </source>
</evidence>
<protein>
    <submittedName>
        <fullName evidence="2">Transposase</fullName>
    </submittedName>
</protein>
<organism evidence="2 3">
    <name type="scientific">Cupriavidus taiwanensis</name>
    <dbReference type="NCBI Taxonomy" id="164546"/>
    <lineage>
        <taxon>Bacteria</taxon>
        <taxon>Pseudomonadati</taxon>
        <taxon>Pseudomonadota</taxon>
        <taxon>Betaproteobacteria</taxon>
        <taxon>Burkholderiales</taxon>
        <taxon>Burkholderiaceae</taxon>
        <taxon>Cupriavidus</taxon>
    </lineage>
</organism>
<dbReference type="InterPro" id="IPR036397">
    <property type="entry name" value="RNaseH_sf"/>
</dbReference>
<dbReference type="Proteomes" id="UP000256780">
    <property type="component" value="Unassembled WGS sequence"/>
</dbReference>
<dbReference type="SUPFAM" id="SSF53098">
    <property type="entry name" value="Ribonuclease H-like"/>
    <property type="match status" value="1"/>
</dbReference>
<dbReference type="Pfam" id="PF13333">
    <property type="entry name" value="rve_2"/>
    <property type="match status" value="1"/>
</dbReference>
<dbReference type="PROSITE" id="PS50994">
    <property type="entry name" value="INTEGRASE"/>
    <property type="match status" value="1"/>
</dbReference>
<dbReference type="PANTHER" id="PTHR46889:SF4">
    <property type="entry name" value="TRANSPOSASE INSO FOR INSERTION SEQUENCE ELEMENT IS911B-RELATED"/>
    <property type="match status" value="1"/>
</dbReference>
<dbReference type="Pfam" id="PF13276">
    <property type="entry name" value="HTH_21"/>
    <property type="match status" value="1"/>
</dbReference>
<dbReference type="InterPro" id="IPR048020">
    <property type="entry name" value="Transpos_IS3"/>
</dbReference>
<dbReference type="AlphaFoldDB" id="A0A375CJT6"/>
<dbReference type="InterPro" id="IPR001584">
    <property type="entry name" value="Integrase_cat-core"/>
</dbReference>
<dbReference type="InterPro" id="IPR050900">
    <property type="entry name" value="Transposase_IS3/IS150/IS904"/>
</dbReference>
<dbReference type="InterPro" id="IPR012337">
    <property type="entry name" value="RNaseH-like_sf"/>
</dbReference>
<dbReference type="PANTHER" id="PTHR46889">
    <property type="entry name" value="TRANSPOSASE INSF FOR INSERTION SEQUENCE IS3B-RELATED"/>
    <property type="match status" value="1"/>
</dbReference>
<dbReference type="EMBL" id="OFSQ01000042">
    <property type="protein sequence ID" value="SOY74049.1"/>
    <property type="molecule type" value="Genomic_DNA"/>
</dbReference>
<proteinExistence type="predicted"/>
<dbReference type="InterPro" id="IPR025948">
    <property type="entry name" value="HTH-like_dom"/>
</dbReference>